<dbReference type="Pfam" id="PF22022">
    <property type="entry name" value="Phage_int_M"/>
    <property type="match status" value="1"/>
</dbReference>
<feature type="domain" description="Tyr recombinase" evidence="5">
    <location>
        <begin position="197"/>
        <end position="379"/>
    </location>
</feature>
<evidence type="ECO:0000256" key="4">
    <source>
        <dbReference type="ARBA" id="ARBA00023172"/>
    </source>
</evidence>
<accession>A0AAX0HA98</accession>
<proteinExistence type="inferred from homology"/>
<evidence type="ECO:0000313" key="7">
    <source>
        <dbReference type="Proteomes" id="UP000093100"/>
    </source>
</evidence>
<dbReference type="InterPro" id="IPR053876">
    <property type="entry name" value="Phage_int_M"/>
</dbReference>
<dbReference type="RefSeq" id="WP_065841152.1">
    <property type="nucleotide sequence ID" value="NZ_JAAOXI010000010.1"/>
</dbReference>
<dbReference type="InterPro" id="IPR013762">
    <property type="entry name" value="Integrase-like_cat_sf"/>
</dbReference>
<protein>
    <recommendedName>
        <fullName evidence="5">Tyr recombinase domain-containing protein</fullName>
    </recommendedName>
</protein>
<dbReference type="PANTHER" id="PTHR30629:SF2">
    <property type="entry name" value="PROPHAGE INTEGRASE INTS-RELATED"/>
    <property type="match status" value="1"/>
</dbReference>
<dbReference type="InterPro" id="IPR050808">
    <property type="entry name" value="Phage_Integrase"/>
</dbReference>
<dbReference type="GO" id="GO:0003677">
    <property type="term" value="F:DNA binding"/>
    <property type="evidence" value="ECO:0007669"/>
    <property type="project" value="UniProtKB-KW"/>
</dbReference>
<name>A0AAX0HA98_CAMFE</name>
<dbReference type="Pfam" id="PF00589">
    <property type="entry name" value="Phage_integrase"/>
    <property type="match status" value="1"/>
</dbReference>
<dbReference type="InterPro" id="IPR038488">
    <property type="entry name" value="Integrase_DNA-bd_sf"/>
</dbReference>
<dbReference type="CDD" id="cd00801">
    <property type="entry name" value="INT_P4_C"/>
    <property type="match status" value="1"/>
</dbReference>
<keyword evidence="2" id="KW-0229">DNA integration</keyword>
<dbReference type="GO" id="GO:0006310">
    <property type="term" value="P:DNA recombination"/>
    <property type="evidence" value="ECO:0007669"/>
    <property type="project" value="UniProtKB-KW"/>
</dbReference>
<dbReference type="GO" id="GO:0015074">
    <property type="term" value="P:DNA integration"/>
    <property type="evidence" value="ECO:0007669"/>
    <property type="project" value="UniProtKB-KW"/>
</dbReference>
<organism evidence="6 7">
    <name type="scientific">Campylobacter fetus subsp. testudinum</name>
    <dbReference type="NCBI Taxonomy" id="1507806"/>
    <lineage>
        <taxon>Bacteria</taxon>
        <taxon>Pseudomonadati</taxon>
        <taxon>Campylobacterota</taxon>
        <taxon>Epsilonproteobacteria</taxon>
        <taxon>Campylobacterales</taxon>
        <taxon>Campylobacteraceae</taxon>
        <taxon>Campylobacter</taxon>
    </lineage>
</organism>
<sequence>MPKISKPLSDKEIKSLKSAEKPYRKSDGRNLFIKVSPSNKKFFELEYKSPTTLKMRRLSLGEYPLISLADARDKANELRKQIKNGIDPLEIKPKDKFIFRDVALEFLDIKQTTNLQREKRRLEIYIFPFIGGMDIREIKATDIIDALKRIEKMDKLETLSRVFMLLNQIYKSAAHITHNIIADINYRYIFKKQKKQNYPTITDPKEIRLLLQNIRGYKGSIQTKYALILSLYTAMRPFNIRNAKWDEIDFKNSLWVISANKMKMKRDFVLPLASQVINLLKEYRGIVNNNFVFGSNIYKDRGMSENTINTALRRLGYEKNEIVAHGFRAMFSTQAHEHTSEHAQSSLIIERCLAHADANKIRAIYNRAENLNEMRILMQWWADFLDGL</sequence>
<evidence type="ECO:0000313" key="6">
    <source>
        <dbReference type="EMBL" id="OCR90251.1"/>
    </source>
</evidence>
<gene>
    <name evidence="6" type="ORF">CFT12S02225_07740</name>
</gene>
<dbReference type="Proteomes" id="UP000093100">
    <property type="component" value="Unassembled WGS sequence"/>
</dbReference>
<keyword evidence="3" id="KW-0238">DNA-binding</keyword>
<dbReference type="InterPro" id="IPR025166">
    <property type="entry name" value="Integrase_DNA_bind_dom"/>
</dbReference>
<evidence type="ECO:0000256" key="1">
    <source>
        <dbReference type="ARBA" id="ARBA00008857"/>
    </source>
</evidence>
<dbReference type="InterPro" id="IPR010998">
    <property type="entry name" value="Integrase_recombinase_N"/>
</dbReference>
<dbReference type="Gene3D" id="1.10.443.10">
    <property type="entry name" value="Intergrase catalytic core"/>
    <property type="match status" value="1"/>
</dbReference>
<comment type="caution">
    <text evidence="6">The sequence shown here is derived from an EMBL/GenBank/DDBJ whole genome shotgun (WGS) entry which is preliminary data.</text>
</comment>
<evidence type="ECO:0000256" key="2">
    <source>
        <dbReference type="ARBA" id="ARBA00022908"/>
    </source>
</evidence>
<dbReference type="PROSITE" id="PS51898">
    <property type="entry name" value="TYR_RECOMBINASE"/>
    <property type="match status" value="1"/>
</dbReference>
<dbReference type="Gene3D" id="3.30.160.390">
    <property type="entry name" value="Integrase, DNA-binding domain"/>
    <property type="match status" value="1"/>
</dbReference>
<comment type="similarity">
    <text evidence="1">Belongs to the 'phage' integrase family.</text>
</comment>
<evidence type="ECO:0000259" key="5">
    <source>
        <dbReference type="PROSITE" id="PS51898"/>
    </source>
</evidence>
<reference evidence="6 7" key="1">
    <citation type="journal article" date="2016" name="Genome Biol. Evol.">
        <title>Comparative Genomics of Campylobacter fetus from Reptiles and Mammals Reveals Divergent Evolution in Host-Associated Lineages.</title>
        <authorList>
            <person name="Gilbert M.J."/>
            <person name="Miller W.G."/>
            <person name="Yee E."/>
            <person name="Zomer A.L."/>
            <person name="van der Graaf-van Bloois L."/>
            <person name="Fitzgerald C."/>
            <person name="Forbes K.J."/>
            <person name="Meric G."/>
            <person name="Sheppard S.K."/>
            <person name="Wagenaar J.A."/>
            <person name="Duim B."/>
        </authorList>
    </citation>
    <scope>NUCLEOTIDE SEQUENCE [LARGE SCALE GENOMIC DNA]</scope>
    <source>
        <strain evidence="6 7">12S02225-3</strain>
    </source>
</reference>
<evidence type="ECO:0000256" key="3">
    <source>
        <dbReference type="ARBA" id="ARBA00023125"/>
    </source>
</evidence>
<dbReference type="PANTHER" id="PTHR30629">
    <property type="entry name" value="PROPHAGE INTEGRASE"/>
    <property type="match status" value="1"/>
</dbReference>
<dbReference type="InterPro" id="IPR011010">
    <property type="entry name" value="DNA_brk_join_enz"/>
</dbReference>
<keyword evidence="4" id="KW-0233">DNA recombination</keyword>
<dbReference type="InterPro" id="IPR002104">
    <property type="entry name" value="Integrase_catalytic"/>
</dbReference>
<dbReference type="AlphaFoldDB" id="A0AAX0HA98"/>
<dbReference type="Pfam" id="PF13356">
    <property type="entry name" value="Arm-DNA-bind_3"/>
    <property type="match status" value="1"/>
</dbReference>
<dbReference type="Gene3D" id="1.10.150.130">
    <property type="match status" value="1"/>
</dbReference>
<dbReference type="SUPFAM" id="SSF56349">
    <property type="entry name" value="DNA breaking-rejoining enzymes"/>
    <property type="match status" value="1"/>
</dbReference>
<dbReference type="EMBL" id="LFLK01000008">
    <property type="protein sequence ID" value="OCR90251.1"/>
    <property type="molecule type" value="Genomic_DNA"/>
</dbReference>